<evidence type="ECO:0000256" key="5">
    <source>
        <dbReference type="ARBA" id="ARBA00022603"/>
    </source>
</evidence>
<dbReference type="PANTHER" id="PTHR30027:SF3">
    <property type="entry name" value="16S RRNA (URACIL(1498)-N(3))-METHYLTRANSFERASE"/>
    <property type="match status" value="1"/>
</dbReference>
<dbReference type="InterPro" id="IPR006700">
    <property type="entry name" value="RsmE"/>
</dbReference>
<dbReference type="KEGG" id="pbp:STSP1_00256"/>
<keyword evidence="3 10" id="KW-0963">Cytoplasm</keyword>
<dbReference type="GO" id="GO:0070042">
    <property type="term" value="F:rRNA (uridine-N3-)-methyltransferase activity"/>
    <property type="evidence" value="ECO:0007669"/>
    <property type="project" value="TreeGrafter"/>
</dbReference>
<evidence type="ECO:0000256" key="4">
    <source>
        <dbReference type="ARBA" id="ARBA00022552"/>
    </source>
</evidence>
<keyword evidence="7 10" id="KW-0949">S-adenosyl-L-methionine</keyword>
<dbReference type="SUPFAM" id="SSF88697">
    <property type="entry name" value="PUA domain-like"/>
    <property type="match status" value="1"/>
</dbReference>
<gene>
    <name evidence="13" type="primary">rsmE</name>
    <name evidence="13" type="ORF">STSP1_00256</name>
</gene>
<evidence type="ECO:0000256" key="8">
    <source>
        <dbReference type="ARBA" id="ARBA00025699"/>
    </source>
</evidence>
<comment type="subcellular location">
    <subcellularLocation>
        <location evidence="1 10">Cytoplasm</location>
    </subcellularLocation>
</comment>
<evidence type="ECO:0000256" key="3">
    <source>
        <dbReference type="ARBA" id="ARBA00022490"/>
    </source>
</evidence>
<evidence type="ECO:0000256" key="6">
    <source>
        <dbReference type="ARBA" id="ARBA00022679"/>
    </source>
</evidence>
<evidence type="ECO:0000256" key="9">
    <source>
        <dbReference type="ARBA" id="ARBA00047944"/>
    </source>
</evidence>
<dbReference type="SUPFAM" id="SSF75217">
    <property type="entry name" value="alpha/beta knot"/>
    <property type="match status" value="1"/>
</dbReference>
<sequence length="237" mass="25890">MPLFFAENINPTTFLDQSETKHLAAFRIKKGDNIQIFDGKGNSATGLVRETGKNSTELEILSKQTASPRENGKISLIVSIAKGQRFDWLISKAAELGADRIMPAVFERTVKTAKGKNLLERYRKVAISACKQSRNLFLPEILAPAPFEEYLNGLNDSVLLSATLSGNSESLFKTTLNPSDNYAVFIGPEGGFTESEEKILEQAGAKSISLTSTILRTETAAICFCSFLAVMRDSAKV</sequence>
<reference evidence="14" key="1">
    <citation type="submission" date="2017-04" db="EMBL/GenBank/DDBJ databases">
        <title>Comparative genomics and description of representatives of a novel lineage of planctomycetes thriving in anoxic sediments.</title>
        <authorList>
            <person name="Spring S."/>
            <person name="Bunk B."/>
            <person name="Sproer C."/>
        </authorList>
    </citation>
    <scope>NUCLEOTIDE SEQUENCE [LARGE SCALE GENOMIC DNA]</scope>
    <source>
        <strain evidence="14">ST-PulAB-D4</strain>
    </source>
</reference>
<dbReference type="InterPro" id="IPR029026">
    <property type="entry name" value="tRNA_m1G_MTases_N"/>
</dbReference>
<feature type="domain" description="Ribosomal RNA small subunit methyltransferase E PUA-like" evidence="12">
    <location>
        <begin position="15"/>
        <end position="61"/>
    </location>
</feature>
<dbReference type="EC" id="2.1.1.193" evidence="10"/>
<comment type="catalytic activity">
    <reaction evidence="9 10">
        <text>uridine(1498) in 16S rRNA + S-adenosyl-L-methionine = N(3)-methyluridine(1498) in 16S rRNA + S-adenosyl-L-homocysteine + H(+)</text>
        <dbReference type="Rhea" id="RHEA:42920"/>
        <dbReference type="Rhea" id="RHEA-COMP:10283"/>
        <dbReference type="Rhea" id="RHEA-COMP:10284"/>
        <dbReference type="ChEBI" id="CHEBI:15378"/>
        <dbReference type="ChEBI" id="CHEBI:57856"/>
        <dbReference type="ChEBI" id="CHEBI:59789"/>
        <dbReference type="ChEBI" id="CHEBI:65315"/>
        <dbReference type="ChEBI" id="CHEBI:74502"/>
        <dbReference type="EC" id="2.1.1.193"/>
    </reaction>
</comment>
<dbReference type="AlphaFoldDB" id="A0A1W6LJF0"/>
<dbReference type="GO" id="GO:0070475">
    <property type="term" value="P:rRNA base methylation"/>
    <property type="evidence" value="ECO:0007669"/>
    <property type="project" value="TreeGrafter"/>
</dbReference>
<dbReference type="InterPro" id="IPR046887">
    <property type="entry name" value="RsmE_PUA-like"/>
</dbReference>
<dbReference type="CDD" id="cd18084">
    <property type="entry name" value="RsmE-like"/>
    <property type="match status" value="1"/>
</dbReference>
<evidence type="ECO:0000313" key="14">
    <source>
        <dbReference type="Proteomes" id="UP000193334"/>
    </source>
</evidence>
<organism evidence="13 14">
    <name type="scientific">Sedimentisphaera salicampi</name>
    <dbReference type="NCBI Taxonomy" id="1941349"/>
    <lineage>
        <taxon>Bacteria</taxon>
        <taxon>Pseudomonadati</taxon>
        <taxon>Planctomycetota</taxon>
        <taxon>Phycisphaerae</taxon>
        <taxon>Sedimentisphaerales</taxon>
        <taxon>Sedimentisphaeraceae</taxon>
        <taxon>Sedimentisphaera</taxon>
    </lineage>
</organism>
<dbReference type="EMBL" id="CP021023">
    <property type="protein sequence ID" value="ARN55889.1"/>
    <property type="molecule type" value="Genomic_DNA"/>
</dbReference>
<evidence type="ECO:0000313" key="13">
    <source>
        <dbReference type="EMBL" id="ARN55889.1"/>
    </source>
</evidence>
<keyword evidence="4 10" id="KW-0698">rRNA processing</keyword>
<keyword evidence="6 10" id="KW-0808">Transferase</keyword>
<accession>A0A1W6LJF0</accession>
<dbReference type="InterPro" id="IPR015947">
    <property type="entry name" value="PUA-like_sf"/>
</dbReference>
<dbReference type="NCBIfam" id="TIGR00046">
    <property type="entry name" value="RsmE family RNA methyltransferase"/>
    <property type="match status" value="1"/>
</dbReference>
<dbReference type="RefSeq" id="WP_085754612.1">
    <property type="nucleotide sequence ID" value="NZ_CP021023.1"/>
</dbReference>
<evidence type="ECO:0000256" key="1">
    <source>
        <dbReference type="ARBA" id="ARBA00004496"/>
    </source>
</evidence>
<dbReference type="PIRSF" id="PIRSF015601">
    <property type="entry name" value="MTase_slr0722"/>
    <property type="match status" value="1"/>
</dbReference>
<keyword evidence="5 10" id="KW-0489">Methyltransferase</keyword>
<name>A0A1W6LJF0_9BACT</name>
<dbReference type="GO" id="GO:0005737">
    <property type="term" value="C:cytoplasm"/>
    <property type="evidence" value="ECO:0007669"/>
    <property type="project" value="UniProtKB-SubCell"/>
</dbReference>
<proteinExistence type="inferred from homology"/>
<dbReference type="PANTHER" id="PTHR30027">
    <property type="entry name" value="RIBOSOMAL RNA SMALL SUBUNIT METHYLTRANSFERASE E"/>
    <property type="match status" value="1"/>
</dbReference>
<evidence type="ECO:0000256" key="10">
    <source>
        <dbReference type="PIRNR" id="PIRNR015601"/>
    </source>
</evidence>
<comment type="function">
    <text evidence="8 10">Specifically methylates the N3 position of the uracil ring of uridine 1498 (m3U1498) in 16S rRNA. Acts on the fully assembled 30S ribosomal subunit.</text>
</comment>
<evidence type="ECO:0000256" key="7">
    <source>
        <dbReference type="ARBA" id="ARBA00022691"/>
    </source>
</evidence>
<feature type="domain" description="Ribosomal RNA small subunit methyltransferase E methyltransferase" evidence="11">
    <location>
        <begin position="71"/>
        <end position="228"/>
    </location>
</feature>
<dbReference type="Pfam" id="PF04452">
    <property type="entry name" value="Methyltrans_RNA"/>
    <property type="match status" value="1"/>
</dbReference>
<dbReference type="OrthoDB" id="9815641at2"/>
<protein>
    <recommendedName>
        <fullName evidence="10">Ribosomal RNA small subunit methyltransferase E</fullName>
        <ecNumber evidence="10">2.1.1.193</ecNumber>
    </recommendedName>
</protein>
<keyword evidence="14" id="KW-1185">Reference proteome</keyword>
<dbReference type="Gene3D" id="3.40.1280.10">
    <property type="match status" value="1"/>
</dbReference>
<dbReference type="InterPro" id="IPR029028">
    <property type="entry name" value="Alpha/beta_knot_MTases"/>
</dbReference>
<evidence type="ECO:0000259" key="12">
    <source>
        <dbReference type="Pfam" id="PF20260"/>
    </source>
</evidence>
<evidence type="ECO:0000259" key="11">
    <source>
        <dbReference type="Pfam" id="PF04452"/>
    </source>
</evidence>
<comment type="similarity">
    <text evidence="2 10">Belongs to the RNA methyltransferase RsmE family.</text>
</comment>
<dbReference type="STRING" id="1941349.STSP1_00256"/>
<evidence type="ECO:0000256" key="2">
    <source>
        <dbReference type="ARBA" id="ARBA00005528"/>
    </source>
</evidence>
<dbReference type="InterPro" id="IPR046886">
    <property type="entry name" value="RsmE_MTase_dom"/>
</dbReference>
<dbReference type="Pfam" id="PF20260">
    <property type="entry name" value="PUA_4"/>
    <property type="match status" value="1"/>
</dbReference>
<dbReference type="Proteomes" id="UP000193334">
    <property type="component" value="Chromosome"/>
</dbReference>